<dbReference type="GO" id="GO:0005829">
    <property type="term" value="C:cytosol"/>
    <property type="evidence" value="ECO:0007669"/>
    <property type="project" value="TreeGrafter"/>
</dbReference>
<dbReference type="GO" id="GO:0043200">
    <property type="term" value="P:response to amino acid"/>
    <property type="evidence" value="ECO:0007669"/>
    <property type="project" value="TreeGrafter"/>
</dbReference>
<dbReference type="SUPFAM" id="SSF46785">
    <property type="entry name" value="Winged helix' DNA-binding domain"/>
    <property type="match status" value="1"/>
</dbReference>
<accession>A0A098S2P6</accession>
<dbReference type="InterPro" id="IPR019887">
    <property type="entry name" value="Tscrpt_reg_AsnC/Lrp_C"/>
</dbReference>
<evidence type="ECO:0000256" key="1">
    <source>
        <dbReference type="ARBA" id="ARBA00023015"/>
    </source>
</evidence>
<gene>
    <name evidence="5" type="ORF">IX84_28635</name>
</gene>
<dbReference type="InterPro" id="IPR036390">
    <property type="entry name" value="WH_DNA-bd_sf"/>
</dbReference>
<dbReference type="InterPro" id="IPR000485">
    <property type="entry name" value="AsnC-type_HTH_dom"/>
</dbReference>
<keyword evidence="3" id="KW-0804">Transcription</keyword>
<keyword evidence="1" id="KW-0805">Transcription regulation</keyword>
<dbReference type="PRINTS" id="PR00033">
    <property type="entry name" value="HTHASNC"/>
</dbReference>
<protein>
    <submittedName>
        <fullName evidence="5">Transcriptional regulator</fullName>
    </submittedName>
</protein>
<dbReference type="InterPro" id="IPR011008">
    <property type="entry name" value="Dimeric_a/b-barrel"/>
</dbReference>
<dbReference type="EMBL" id="JPOS01000090">
    <property type="protein sequence ID" value="KGE85452.1"/>
    <property type="molecule type" value="Genomic_DNA"/>
</dbReference>
<keyword evidence="2" id="KW-0238">DNA-binding</keyword>
<evidence type="ECO:0000256" key="2">
    <source>
        <dbReference type="ARBA" id="ARBA00023125"/>
    </source>
</evidence>
<dbReference type="InterPro" id="IPR011991">
    <property type="entry name" value="ArsR-like_HTH"/>
</dbReference>
<organism evidence="5 6">
    <name type="scientific">Phaeodactylibacter xiamenensis</name>
    <dbReference type="NCBI Taxonomy" id="1524460"/>
    <lineage>
        <taxon>Bacteria</taxon>
        <taxon>Pseudomonadati</taxon>
        <taxon>Bacteroidota</taxon>
        <taxon>Saprospiria</taxon>
        <taxon>Saprospirales</taxon>
        <taxon>Haliscomenobacteraceae</taxon>
        <taxon>Phaeodactylibacter</taxon>
    </lineage>
</organism>
<dbReference type="Gene3D" id="3.30.70.920">
    <property type="match status" value="1"/>
</dbReference>
<evidence type="ECO:0000259" key="4">
    <source>
        <dbReference type="PROSITE" id="PS50956"/>
    </source>
</evidence>
<dbReference type="RefSeq" id="WP_044228728.1">
    <property type="nucleotide sequence ID" value="NZ_JBKAGJ010000042.1"/>
</dbReference>
<proteinExistence type="predicted"/>
<dbReference type="PANTHER" id="PTHR30154">
    <property type="entry name" value="LEUCINE-RESPONSIVE REGULATORY PROTEIN"/>
    <property type="match status" value="1"/>
</dbReference>
<dbReference type="InterPro" id="IPR036388">
    <property type="entry name" value="WH-like_DNA-bd_sf"/>
</dbReference>
<dbReference type="PANTHER" id="PTHR30154:SF34">
    <property type="entry name" value="TRANSCRIPTIONAL REGULATOR AZLB"/>
    <property type="match status" value="1"/>
</dbReference>
<dbReference type="PROSITE" id="PS50956">
    <property type="entry name" value="HTH_ASNC_2"/>
    <property type="match status" value="1"/>
</dbReference>
<dbReference type="Pfam" id="PF01037">
    <property type="entry name" value="AsnC_trans_reg"/>
    <property type="match status" value="1"/>
</dbReference>
<name>A0A098S2P6_9BACT</name>
<dbReference type="InterPro" id="IPR019888">
    <property type="entry name" value="Tscrpt_reg_AsnC-like"/>
</dbReference>
<dbReference type="Proteomes" id="UP000029736">
    <property type="component" value="Unassembled WGS sequence"/>
</dbReference>
<dbReference type="GO" id="GO:0006355">
    <property type="term" value="P:regulation of DNA-templated transcription"/>
    <property type="evidence" value="ECO:0007669"/>
    <property type="project" value="UniProtKB-ARBA"/>
</dbReference>
<feature type="domain" description="HTH asnC-type" evidence="4">
    <location>
        <begin position="7"/>
        <end position="68"/>
    </location>
</feature>
<reference evidence="5 6" key="1">
    <citation type="journal article" date="2014" name="Int. J. Syst. Evol. Microbiol.">
        <title>Phaeodactylibacter xiamenensis gen. nov., sp. nov., a member of the family Saprospiraceae isolated from the marine alga Phaeodactylum tricornutum.</title>
        <authorList>
            <person name="Chen Z.Jr."/>
            <person name="Lei X."/>
            <person name="Lai Q."/>
            <person name="Li Y."/>
            <person name="Zhang B."/>
            <person name="Zhang J."/>
            <person name="Zhang H."/>
            <person name="Yang L."/>
            <person name="Zheng W."/>
            <person name="Tian Y."/>
            <person name="Yu Z."/>
            <person name="Xu H.Jr."/>
            <person name="Zheng T."/>
        </authorList>
    </citation>
    <scope>NUCLEOTIDE SEQUENCE [LARGE SCALE GENOMIC DNA]</scope>
    <source>
        <strain evidence="5 6">KD52</strain>
    </source>
</reference>
<evidence type="ECO:0000256" key="3">
    <source>
        <dbReference type="ARBA" id="ARBA00023163"/>
    </source>
</evidence>
<keyword evidence="6" id="KW-1185">Reference proteome</keyword>
<evidence type="ECO:0000313" key="5">
    <source>
        <dbReference type="EMBL" id="KGE85452.1"/>
    </source>
</evidence>
<dbReference type="SMART" id="SM00344">
    <property type="entry name" value="HTH_ASNC"/>
    <property type="match status" value="1"/>
</dbReference>
<dbReference type="CDD" id="cd00090">
    <property type="entry name" value="HTH_ARSR"/>
    <property type="match status" value="1"/>
</dbReference>
<dbReference type="Gene3D" id="1.10.10.10">
    <property type="entry name" value="Winged helix-like DNA-binding domain superfamily/Winged helix DNA-binding domain"/>
    <property type="match status" value="1"/>
</dbReference>
<dbReference type="OrthoDB" id="1094536at2"/>
<sequence>MAKGTEIDDLDRKILSILMRNAKKPYTDIAKQLFVSGGTIHVRMKKLEDAGIVKGYHLAVDPSKLGYDISAFLGIYLDKSSLYEDVARELAKIPEVVAAHYTTGLYSIFATIVCRDTKHLRDVLHDKVQKINGIQRTETFISLQESINRPIHITDEPFLDEEG</sequence>
<dbReference type="SUPFAM" id="SSF54909">
    <property type="entry name" value="Dimeric alpha+beta barrel"/>
    <property type="match status" value="1"/>
</dbReference>
<dbReference type="AlphaFoldDB" id="A0A098S2P6"/>
<evidence type="ECO:0000313" key="6">
    <source>
        <dbReference type="Proteomes" id="UP000029736"/>
    </source>
</evidence>
<dbReference type="STRING" id="1524460.IX84_28635"/>
<dbReference type="GO" id="GO:0043565">
    <property type="term" value="F:sequence-specific DNA binding"/>
    <property type="evidence" value="ECO:0007669"/>
    <property type="project" value="InterPro"/>
</dbReference>
<comment type="caution">
    <text evidence="5">The sequence shown here is derived from an EMBL/GenBank/DDBJ whole genome shotgun (WGS) entry which is preliminary data.</text>
</comment>
<dbReference type="Pfam" id="PF13412">
    <property type="entry name" value="HTH_24"/>
    <property type="match status" value="1"/>
</dbReference>